<feature type="non-terminal residue" evidence="3">
    <location>
        <position position="256"/>
    </location>
</feature>
<feature type="chain" id="PRO_5001830095" evidence="2">
    <location>
        <begin position="18"/>
        <end position="256"/>
    </location>
</feature>
<keyword evidence="1" id="KW-0472">Membrane</keyword>
<feature type="transmembrane region" description="Helical" evidence="1">
    <location>
        <begin position="233"/>
        <end position="253"/>
    </location>
</feature>
<dbReference type="PANTHER" id="PTHR33964:SF1">
    <property type="entry name" value="RE45066P"/>
    <property type="match status" value="1"/>
</dbReference>
<sequence>MFLQFLFLMGLAGSALQESSLQCIGEKCCTVSADDCLIDLQTFLKLTELPFTSEHTELHNLCSQAARGYNCSINAMESNCVKGKLRNEILPLYLGMAQHTFTMLCGNGYDTCGYLEGAFLQHSGCIVEHKLEIECCARKTGVPDFPALRVLEQPNESTAEKQESPCCPVSRYMKCVTQVIDLNCGQAAANFTAEYLKQASGEQLQRLCQRMLEYPGTESKMCPVSVPLCSGSWTNLIVPCYIYFLLLMFHIVYKYY</sequence>
<keyword evidence="1" id="KW-0812">Transmembrane</keyword>
<name>A0A087TXA1_STEMI</name>
<reference evidence="3 4" key="1">
    <citation type="submission" date="2013-11" db="EMBL/GenBank/DDBJ databases">
        <title>Genome sequencing of Stegodyphus mimosarum.</title>
        <authorList>
            <person name="Bechsgaard J."/>
        </authorList>
    </citation>
    <scope>NUCLEOTIDE SEQUENCE [LARGE SCALE GENOMIC DNA]</scope>
</reference>
<evidence type="ECO:0000256" key="1">
    <source>
        <dbReference type="SAM" id="Phobius"/>
    </source>
</evidence>
<dbReference type="Proteomes" id="UP000054359">
    <property type="component" value="Unassembled WGS sequence"/>
</dbReference>
<dbReference type="OrthoDB" id="10051804at2759"/>
<keyword evidence="1" id="KW-1133">Transmembrane helix</keyword>
<keyword evidence="4" id="KW-1185">Reference proteome</keyword>
<feature type="signal peptide" evidence="2">
    <location>
        <begin position="1"/>
        <end position="17"/>
    </location>
</feature>
<dbReference type="AlphaFoldDB" id="A0A087TXA1"/>
<keyword evidence="2" id="KW-0732">Signal</keyword>
<dbReference type="EMBL" id="KK117168">
    <property type="protein sequence ID" value="KFM69740.1"/>
    <property type="molecule type" value="Genomic_DNA"/>
</dbReference>
<protein>
    <submittedName>
        <fullName evidence="3">Uncharacterized protein</fullName>
    </submittedName>
</protein>
<dbReference type="PANTHER" id="PTHR33964">
    <property type="entry name" value="RE45066P-RELATED"/>
    <property type="match status" value="1"/>
</dbReference>
<proteinExistence type="predicted"/>
<accession>A0A087TXA1</accession>
<evidence type="ECO:0000313" key="4">
    <source>
        <dbReference type="Proteomes" id="UP000054359"/>
    </source>
</evidence>
<organism evidence="3 4">
    <name type="scientific">Stegodyphus mimosarum</name>
    <name type="common">African social velvet spider</name>
    <dbReference type="NCBI Taxonomy" id="407821"/>
    <lineage>
        <taxon>Eukaryota</taxon>
        <taxon>Metazoa</taxon>
        <taxon>Ecdysozoa</taxon>
        <taxon>Arthropoda</taxon>
        <taxon>Chelicerata</taxon>
        <taxon>Arachnida</taxon>
        <taxon>Araneae</taxon>
        <taxon>Araneomorphae</taxon>
        <taxon>Entelegynae</taxon>
        <taxon>Eresoidea</taxon>
        <taxon>Eresidae</taxon>
        <taxon>Stegodyphus</taxon>
    </lineage>
</organism>
<dbReference type="OMA" id="CCPLSRY"/>
<evidence type="ECO:0000313" key="3">
    <source>
        <dbReference type="EMBL" id="KFM69740.1"/>
    </source>
</evidence>
<evidence type="ECO:0000256" key="2">
    <source>
        <dbReference type="SAM" id="SignalP"/>
    </source>
</evidence>
<gene>
    <name evidence="3" type="ORF">X975_23448</name>
</gene>